<name>A0ABS9WAH4_9PROT</name>
<gene>
    <name evidence="2" type="ORF">MON41_20200</name>
</gene>
<accession>A0ABS9WAH4</accession>
<dbReference type="InterPro" id="IPR007712">
    <property type="entry name" value="RelE/ParE_toxin"/>
</dbReference>
<dbReference type="InterPro" id="IPR035093">
    <property type="entry name" value="RelE/ParE_toxin_dom_sf"/>
</dbReference>
<keyword evidence="3" id="KW-1185">Reference proteome</keyword>
<dbReference type="Gene3D" id="3.30.2310.20">
    <property type="entry name" value="RelE-like"/>
    <property type="match status" value="1"/>
</dbReference>
<proteinExistence type="predicted"/>
<reference evidence="2 3" key="1">
    <citation type="submission" date="2022-03" db="EMBL/GenBank/DDBJ databases">
        <title>Complete genome analysis of Roseomonas KG 17.1 : a prolific producer of plant growth promoters.</title>
        <authorList>
            <person name="Saadouli I."/>
            <person name="Najjari A."/>
            <person name="Mosbah A."/>
            <person name="Ouzari H.I."/>
        </authorList>
    </citation>
    <scope>NUCLEOTIDE SEQUENCE [LARGE SCALE GENOMIC DNA]</scope>
    <source>
        <strain evidence="2 3">KG17-1</strain>
    </source>
</reference>
<evidence type="ECO:0000256" key="1">
    <source>
        <dbReference type="ARBA" id="ARBA00022649"/>
    </source>
</evidence>
<protein>
    <submittedName>
        <fullName evidence="2">Type II toxin-antitoxin system RelE/ParE family toxin</fullName>
    </submittedName>
</protein>
<dbReference type="Proteomes" id="UP001201985">
    <property type="component" value="Unassembled WGS sequence"/>
</dbReference>
<sequence>MASLFWLPEAVADLERLLLFLHGHNPEAAGRAARAIARGADRLAVNAALGRPLADGTERRELLVPFASGAYVLRYRRDGGRDAVVVIRVWHSREERRPDQRRNDQL</sequence>
<evidence type="ECO:0000313" key="3">
    <source>
        <dbReference type="Proteomes" id="UP001201985"/>
    </source>
</evidence>
<organism evidence="2 3">
    <name type="scientific">Teichococcus vastitatis</name>
    <dbReference type="NCBI Taxonomy" id="2307076"/>
    <lineage>
        <taxon>Bacteria</taxon>
        <taxon>Pseudomonadati</taxon>
        <taxon>Pseudomonadota</taxon>
        <taxon>Alphaproteobacteria</taxon>
        <taxon>Acetobacterales</taxon>
        <taxon>Roseomonadaceae</taxon>
        <taxon>Roseomonas</taxon>
    </lineage>
</organism>
<dbReference type="EMBL" id="JALBUU010000079">
    <property type="protein sequence ID" value="MCI0755993.1"/>
    <property type="molecule type" value="Genomic_DNA"/>
</dbReference>
<dbReference type="RefSeq" id="WP_120008875.1">
    <property type="nucleotide sequence ID" value="NZ_JALBUU010000079.1"/>
</dbReference>
<keyword evidence="1" id="KW-1277">Toxin-antitoxin system</keyword>
<comment type="caution">
    <text evidence="2">The sequence shown here is derived from an EMBL/GenBank/DDBJ whole genome shotgun (WGS) entry which is preliminary data.</text>
</comment>
<dbReference type="Pfam" id="PF05016">
    <property type="entry name" value="ParE_toxin"/>
    <property type="match status" value="1"/>
</dbReference>
<evidence type="ECO:0000313" key="2">
    <source>
        <dbReference type="EMBL" id="MCI0755993.1"/>
    </source>
</evidence>